<organism evidence="2 3">
    <name type="scientific">Gulo gulo</name>
    <name type="common">Wolverine</name>
    <name type="synonym">Gluton</name>
    <dbReference type="NCBI Taxonomy" id="48420"/>
    <lineage>
        <taxon>Eukaryota</taxon>
        <taxon>Metazoa</taxon>
        <taxon>Chordata</taxon>
        <taxon>Craniata</taxon>
        <taxon>Vertebrata</taxon>
        <taxon>Euteleostomi</taxon>
        <taxon>Mammalia</taxon>
        <taxon>Eutheria</taxon>
        <taxon>Laurasiatheria</taxon>
        <taxon>Carnivora</taxon>
        <taxon>Caniformia</taxon>
        <taxon>Musteloidea</taxon>
        <taxon>Mustelidae</taxon>
        <taxon>Guloninae</taxon>
        <taxon>Gulo</taxon>
    </lineage>
</organism>
<comment type="caution">
    <text evidence="2">The sequence shown here is derived from an EMBL/GenBank/DDBJ whole genome shotgun (WGS) entry which is preliminary data.</text>
</comment>
<evidence type="ECO:0000313" key="3">
    <source>
        <dbReference type="Proteomes" id="UP000269945"/>
    </source>
</evidence>
<evidence type="ECO:0000256" key="1">
    <source>
        <dbReference type="SAM" id="MobiDB-lite"/>
    </source>
</evidence>
<name>A0A9X9Q0X7_GULGU</name>
<sequence>MVCSFEPCPCWVPPGLFLQQGHAQHVLRWNGVGPAGTVHGRPQEVNELFPVGEEVFPCILRGAQLQVAGAAGGELEAQLLFLTVVNGDPHKLQGKEPGELQGPRSLAAFSLGGLAPAGVLFTAGVRAGQQQDVWQREEGAGGCDGHRHHSDSVVHVHDFSPFANLDKVAFKNRCVLEYVIFPLAQLSLEFPHGGVEHAQPGGAVGCVIRWQRRGVHDDFVSQTAGPARGGGWSGGWSLELLLLGLLGLAERATLLLRHSAGSVAGVPNPPKRTHRPQATSPRFGSEPPRDGGQGGGLGG</sequence>
<protein>
    <submittedName>
        <fullName evidence="2">Uncharacterized protein</fullName>
    </submittedName>
</protein>
<proteinExistence type="predicted"/>
<feature type="region of interest" description="Disordered" evidence="1">
    <location>
        <begin position="262"/>
        <end position="299"/>
    </location>
</feature>
<accession>A0A9X9Q0X7</accession>
<dbReference type="AlphaFoldDB" id="A0A9X9Q0X7"/>
<dbReference type="Proteomes" id="UP000269945">
    <property type="component" value="Unassembled WGS sequence"/>
</dbReference>
<gene>
    <name evidence="2" type="ORF">BN2614_LOCUS1</name>
</gene>
<dbReference type="EMBL" id="CYRY02015041">
    <property type="protein sequence ID" value="VCW85244.1"/>
    <property type="molecule type" value="Genomic_DNA"/>
</dbReference>
<reference evidence="2 3" key="1">
    <citation type="submission" date="2018-10" db="EMBL/GenBank/DDBJ databases">
        <authorList>
            <person name="Ekblom R."/>
            <person name="Jareborg N."/>
        </authorList>
    </citation>
    <scope>NUCLEOTIDE SEQUENCE [LARGE SCALE GENOMIC DNA]</scope>
    <source>
        <tissue evidence="2">Muscle</tissue>
    </source>
</reference>
<keyword evidence="3" id="KW-1185">Reference proteome</keyword>
<evidence type="ECO:0000313" key="2">
    <source>
        <dbReference type="EMBL" id="VCW85244.1"/>
    </source>
</evidence>